<proteinExistence type="predicted"/>
<name>A0A9K3CQ01_9EUKA</name>
<sequence length="1532" mass="165117">MGGSVATLHGTVMEADTPPPMPSEEEREREGRSESQEREEQERREEVHALDQSLSLLSLVQKACSMGDAATAVSLVFKGAEGGKKGEEGEEEDPLRDASDVASDPAFLSLMRGAMDLSEARAPSSLPEFPQASTNAALWLAEWSLRHVSSRPPLVVRDARMADSQQVMHCAGIAVPPSSGTHVVSPGLSLPPPPLSSLFSCAGAGAMLLSLKQFSLAASLLLRVGCVAETKGVLLYAAKHGDDAHVGLYATAFQRLGEREAEMEAVRDRVHTQEAPLPDITQDLTQTCVTPGKVALGDMGRGREGRQREYRHQRSRGALSTGRLPPTEGDTPLSVDALHSSRVSLSSSPSVSTITSAAGLYASRGISLRHKPVVRDPISRNELDEALMRHTNLLRAELADKERELRESMQGREGGVSGSVTGSLMGTGVVSPSHPAPVLSDGKRIDRPSRHMSSQRGDIEGERDVRRPGPQSMAYNGRRERERQREREMKESGDVHRDTPPLHEVTDTYADSSLEQRPRRVTKASDDPVFGMGEIGHERERERDRERGVSRAHDTDGHDTDFSMAPERPVPQPPVPIPTLMPPGFVGGFSNEAQDGFSRSQRASRSPMLPYSMPRPPSIELTPADRAPTLTLRRSQRSIETIVHRVSEGRDASVALDGEGERERTSAETDKGKGRRVRKRRRKEKADKPKRSLNHTVSQPVLSPVSSAVGVGGYAPLKMFRDRSREYSREKSRDRVTNRERERDRVKEEAAGIVTVSSKNSPAVVSLRRRPFNPTGSSLPTPAAAPIALQEVDVEAASIAFSAVVTPRPTPSTAARILKELTQTQGEVKEGGEGEASVGHLEESDGEGERLTEERGGLESMSADTVSPTAGTLLDYHPPVSPSVSQSAPLGHGDSAETTSGANTEREWGRMTSRGERERRGDILAILGAKTSDTEGQGEAEAEGDNDRRLSVVAEIQEEARQDTESAATAPPSTQNAQTAEAEGEAESVPSQVGPGLDGIVAALGETTPPTAHRRGGRGGRKGQKQARRVAAAAPERETRDHVISLSVRPTPLSPSPKCDSSLQKPTYIPTLMRRNTSAVAFANTPGQTRASQSHRERMEAIALSSPPQSVKAVLTQPRAASKGTPMRSGGSGDWSDRMTSLFMTKSRSQLLTPLSPSQQRGLEVPACLTDDKDTEEEVRPFPTSGTPSRLQASVVERSVSNDSQDSATGTEGPASSEAAPVPVPPVETDRAPGIEKERVSISERLDIIMGNSPSSPKRRSIGSRDRVHSPSPVPIPVPIPVPVPVPVPVVDVQPKRERGGKSMRCKAAAAPPTGDSTSQNWLAALDEITHSLSAHKLPTVQSLRVPPAAVPVAISAKEEKDKDKEESVETPSLDELPTSLAPPGMATNSAGEGMSFGVLGGQLLSDSEMSDMSTVSEMGDEERKRAREMGDLVEGESYEALVLVEDVESEEDRVRRKRERERREAEERERDGPLWDGDEPAQVEALGRSFNASVSSISPDGLRGRPLTLYEQLLEISHGSTPQLKGTKRAT</sequence>
<feature type="region of interest" description="Disordered" evidence="1">
    <location>
        <begin position="1153"/>
        <end position="1319"/>
    </location>
</feature>
<feature type="compositionally biased region" description="Polar residues" evidence="1">
    <location>
        <begin position="965"/>
        <end position="979"/>
    </location>
</feature>
<feature type="compositionally biased region" description="Basic and acidic residues" evidence="1">
    <location>
        <begin position="1422"/>
        <end position="1431"/>
    </location>
</feature>
<feature type="region of interest" description="Disordered" evidence="1">
    <location>
        <begin position="1355"/>
        <end position="1433"/>
    </location>
</feature>
<organism evidence="2 3">
    <name type="scientific">Kipferlia bialata</name>
    <dbReference type="NCBI Taxonomy" id="797122"/>
    <lineage>
        <taxon>Eukaryota</taxon>
        <taxon>Metamonada</taxon>
        <taxon>Carpediemonas-like organisms</taxon>
        <taxon>Kipferlia</taxon>
    </lineage>
</organism>
<feature type="compositionally biased region" description="Basic and acidic residues" evidence="1">
    <location>
        <begin position="535"/>
        <end position="561"/>
    </location>
</feature>
<feature type="compositionally biased region" description="Basic and acidic residues" evidence="1">
    <location>
        <begin position="840"/>
        <end position="857"/>
    </location>
</feature>
<reference evidence="2 3" key="1">
    <citation type="journal article" date="2018" name="PLoS ONE">
        <title>The draft genome of Kipferlia bialata reveals reductive genome evolution in fornicate parasites.</title>
        <authorList>
            <person name="Tanifuji G."/>
            <person name="Takabayashi S."/>
            <person name="Kume K."/>
            <person name="Takagi M."/>
            <person name="Nakayama T."/>
            <person name="Kamikawa R."/>
            <person name="Inagaki Y."/>
            <person name="Hashimoto T."/>
        </authorList>
    </citation>
    <scope>NUCLEOTIDE SEQUENCE [LARGE SCALE GENOMIC DNA]</scope>
    <source>
        <strain evidence="2">NY0173</strain>
    </source>
</reference>
<feature type="compositionally biased region" description="Pro residues" evidence="1">
    <location>
        <begin position="1272"/>
        <end position="1288"/>
    </location>
</feature>
<feature type="compositionally biased region" description="Basic residues" evidence="1">
    <location>
        <begin position="673"/>
        <end position="683"/>
    </location>
</feature>
<protein>
    <submittedName>
        <fullName evidence="2">Uncharacterized protein</fullName>
    </submittedName>
</protein>
<feature type="region of interest" description="Disordered" evidence="1">
    <location>
        <begin position="1449"/>
        <end position="1482"/>
    </location>
</feature>
<feature type="compositionally biased region" description="Basic and acidic residues" evidence="1">
    <location>
        <begin position="24"/>
        <end position="49"/>
    </location>
</feature>
<feature type="compositionally biased region" description="Polar residues" evidence="1">
    <location>
        <begin position="591"/>
        <end position="604"/>
    </location>
</feature>
<feature type="compositionally biased region" description="Basic and acidic residues" evidence="1">
    <location>
        <begin position="477"/>
        <end position="506"/>
    </location>
</feature>
<feature type="region of interest" description="Disordered" evidence="1">
    <location>
        <begin position="820"/>
        <end position="1064"/>
    </location>
</feature>
<evidence type="ECO:0000256" key="1">
    <source>
        <dbReference type="SAM" id="MobiDB-lite"/>
    </source>
</evidence>
<dbReference type="EMBL" id="BDIP01000195">
    <property type="protein sequence ID" value="GIQ80567.1"/>
    <property type="molecule type" value="Genomic_DNA"/>
</dbReference>
<feature type="compositionally biased region" description="Basic and acidic residues" evidence="1">
    <location>
        <begin position="659"/>
        <end position="672"/>
    </location>
</feature>
<feature type="region of interest" description="Disordered" evidence="1">
    <location>
        <begin position="1"/>
        <end position="50"/>
    </location>
</feature>
<feature type="compositionally biased region" description="Pro residues" evidence="1">
    <location>
        <begin position="568"/>
        <end position="581"/>
    </location>
</feature>
<feature type="compositionally biased region" description="Basic and acidic residues" evidence="1">
    <location>
        <begin position="642"/>
        <end position="651"/>
    </location>
</feature>
<feature type="compositionally biased region" description="Basic and acidic residues" evidence="1">
    <location>
        <begin position="300"/>
        <end position="312"/>
    </location>
</feature>
<feature type="compositionally biased region" description="Polar residues" evidence="1">
    <location>
        <begin position="1199"/>
        <end position="1210"/>
    </location>
</feature>
<feature type="compositionally biased region" description="Basic and acidic residues" evidence="1">
    <location>
        <begin position="514"/>
        <end position="526"/>
    </location>
</feature>
<feature type="compositionally biased region" description="Basic and acidic residues" evidence="1">
    <location>
        <begin position="457"/>
        <end position="467"/>
    </location>
</feature>
<feature type="compositionally biased region" description="Basic and acidic residues" evidence="1">
    <location>
        <begin position="904"/>
        <end position="922"/>
    </location>
</feature>
<feature type="compositionally biased region" description="Basic residues" evidence="1">
    <location>
        <begin position="1012"/>
        <end position="1028"/>
    </location>
</feature>
<comment type="caution">
    <text evidence="2">The sequence shown here is derived from an EMBL/GenBank/DDBJ whole genome shotgun (WGS) entry which is preliminary data.</text>
</comment>
<feature type="compositionally biased region" description="Basic and acidic residues" evidence="1">
    <location>
        <begin position="1228"/>
        <end position="1247"/>
    </location>
</feature>
<feature type="region of interest" description="Disordered" evidence="1">
    <location>
        <begin position="293"/>
        <end position="333"/>
    </location>
</feature>
<evidence type="ECO:0000313" key="2">
    <source>
        <dbReference type="EMBL" id="GIQ80567.1"/>
    </source>
</evidence>
<feature type="region of interest" description="Disordered" evidence="1">
    <location>
        <begin position="429"/>
        <end position="781"/>
    </location>
</feature>
<accession>A0A9K3CQ01</accession>
<feature type="compositionally biased region" description="Basic and acidic residues" evidence="1">
    <location>
        <begin position="1462"/>
        <end position="1474"/>
    </location>
</feature>
<dbReference type="Proteomes" id="UP000265618">
    <property type="component" value="Unassembled WGS sequence"/>
</dbReference>
<feature type="compositionally biased region" description="Polar residues" evidence="1">
    <location>
        <begin position="1405"/>
        <end position="1417"/>
    </location>
</feature>
<feature type="compositionally biased region" description="Basic and acidic residues" evidence="1">
    <location>
        <begin position="719"/>
        <end position="750"/>
    </location>
</feature>
<keyword evidence="3" id="KW-1185">Reference proteome</keyword>
<feature type="compositionally biased region" description="Basic and acidic residues" evidence="1">
    <location>
        <begin position="1357"/>
        <end position="1368"/>
    </location>
</feature>
<feature type="compositionally biased region" description="Polar residues" evidence="1">
    <location>
        <begin position="694"/>
        <end position="706"/>
    </location>
</feature>
<feature type="region of interest" description="Disordered" evidence="1">
    <location>
        <begin position="1102"/>
        <end position="1137"/>
    </location>
</feature>
<gene>
    <name evidence="2" type="ORF">KIPB_001392</name>
</gene>
<evidence type="ECO:0000313" key="3">
    <source>
        <dbReference type="Proteomes" id="UP000265618"/>
    </source>
</evidence>